<keyword evidence="6" id="KW-0560">Oxidoreductase</keyword>
<dbReference type="GO" id="GO:0050660">
    <property type="term" value="F:flavin adenine dinucleotide binding"/>
    <property type="evidence" value="ECO:0007669"/>
    <property type="project" value="InterPro"/>
</dbReference>
<dbReference type="PANTHER" id="PTHR43098">
    <property type="entry name" value="L-ORNITHINE N(5)-MONOOXYGENASE-RELATED"/>
    <property type="match status" value="1"/>
</dbReference>
<dbReference type="Proteomes" id="UP000221168">
    <property type="component" value="Unassembled WGS sequence"/>
</dbReference>
<evidence type="ECO:0000256" key="6">
    <source>
        <dbReference type="ARBA" id="ARBA00023002"/>
    </source>
</evidence>
<dbReference type="AlphaFoldDB" id="A0A2G1QGU8"/>
<evidence type="ECO:0000256" key="4">
    <source>
        <dbReference type="ARBA" id="ARBA00022827"/>
    </source>
</evidence>
<protein>
    <submittedName>
        <fullName evidence="8">Cyclohexanone monooxygenase</fullName>
    </submittedName>
</protein>
<evidence type="ECO:0000256" key="7">
    <source>
        <dbReference type="ARBA" id="ARBA00023033"/>
    </source>
</evidence>
<comment type="caution">
    <text evidence="8">The sequence shown here is derived from an EMBL/GenBank/DDBJ whole genome shotgun (WGS) entry which is preliminary data.</text>
</comment>
<comment type="similarity">
    <text evidence="2">Belongs to the FAD-binding monooxygenase family.</text>
</comment>
<keyword evidence="4" id="KW-0274">FAD</keyword>
<comment type="cofactor">
    <cofactor evidence="1">
        <name>FAD</name>
        <dbReference type="ChEBI" id="CHEBI:57692"/>
    </cofactor>
</comment>
<accession>A0A2G1QGU8</accession>
<evidence type="ECO:0000313" key="9">
    <source>
        <dbReference type="Proteomes" id="UP000221168"/>
    </source>
</evidence>
<dbReference type="InterPro" id="IPR036188">
    <property type="entry name" value="FAD/NAD-bd_sf"/>
</dbReference>
<dbReference type="GO" id="GO:0050661">
    <property type="term" value="F:NADP binding"/>
    <property type="evidence" value="ECO:0007669"/>
    <property type="project" value="InterPro"/>
</dbReference>
<dbReference type="Gene3D" id="3.50.50.60">
    <property type="entry name" value="FAD/NAD(P)-binding domain"/>
    <property type="match status" value="2"/>
</dbReference>
<evidence type="ECO:0000256" key="2">
    <source>
        <dbReference type="ARBA" id="ARBA00010139"/>
    </source>
</evidence>
<dbReference type="OrthoDB" id="312624at2"/>
<sequence>MQQFDAVIIGAGLSGLRALYRFREAGLKVVVLEASEEVGGVWNHNRYPGARCDVESYDYSYSFSPELEQEWRWSERYPTQPEILRYINHVADRFDLRKDIETDTKMTSAVYDESDALWTIRAEDGRTWVARNLVLCLGQLSATKLPDYPGLAAFRGEVIHSGNWPRRKVDFAGKRVGIIGTGSSGMQMTPVIAGTAAHVTVFQRTPNYSVPAANAPLTDEEDLRVKQHYQERREQCRNSPTGLGFMPPKTKTLEAPEAERNAAFEEAYHRLGFGFALVYPDILLEKPANDVASDFLRRKMAERVKDPVVREKIVPHDHPFGARRPSVDSGYFEALNRDNVELADVREHPIVEFTAEGIRTDDRLHELDMVIFATGFDALTGALLRPEIIGRNGMTLREKWASGPLTQLGIGVSGFPNMLIVVGPGSPSILTNVMVSIEEQVDWLAALLSGMKTRGEIEIEATEAAEQEWTNHVQERAHQTLYMTTNSFYNGGEIKGKPRVFMPYSGGVRNYRRHLKDCAEAGYAGFELRTAPLASKDASRAEKAARRG</sequence>
<dbReference type="Pfam" id="PF00743">
    <property type="entry name" value="FMO-like"/>
    <property type="match status" value="1"/>
</dbReference>
<name>A0A2G1QGU8_9HYPH</name>
<evidence type="ECO:0000256" key="3">
    <source>
        <dbReference type="ARBA" id="ARBA00022630"/>
    </source>
</evidence>
<proteinExistence type="inferred from homology"/>
<evidence type="ECO:0000313" key="8">
    <source>
        <dbReference type="EMBL" id="PHP64746.1"/>
    </source>
</evidence>
<reference evidence="8 9" key="1">
    <citation type="submission" date="2017-10" db="EMBL/GenBank/DDBJ databases">
        <title>Sedimentibacterium mangrovi gen. nov., sp. nov., a novel member of family Phyllobacteriacea isolated from mangrove sediment.</title>
        <authorList>
            <person name="Liao H."/>
            <person name="Tian Y."/>
        </authorList>
    </citation>
    <scope>NUCLEOTIDE SEQUENCE [LARGE SCALE GENOMIC DNA]</scope>
    <source>
        <strain evidence="8 9">X9-2-2</strain>
    </source>
</reference>
<dbReference type="EMBL" id="PDVP01000024">
    <property type="protein sequence ID" value="PHP64746.1"/>
    <property type="molecule type" value="Genomic_DNA"/>
</dbReference>
<keyword evidence="7 8" id="KW-0503">Monooxygenase</keyword>
<dbReference type="RefSeq" id="WP_099308667.1">
    <property type="nucleotide sequence ID" value="NZ_PDVP01000024.1"/>
</dbReference>
<dbReference type="PRINTS" id="PR00411">
    <property type="entry name" value="PNDRDTASEI"/>
</dbReference>
<evidence type="ECO:0000256" key="5">
    <source>
        <dbReference type="ARBA" id="ARBA00022857"/>
    </source>
</evidence>
<dbReference type="GO" id="GO:0004499">
    <property type="term" value="F:N,N-dimethylaniline monooxygenase activity"/>
    <property type="evidence" value="ECO:0007669"/>
    <property type="project" value="InterPro"/>
</dbReference>
<gene>
    <name evidence="8" type="ORF">CSC94_22700</name>
</gene>
<keyword evidence="3" id="KW-0285">Flavoprotein</keyword>
<keyword evidence="5" id="KW-0521">NADP</keyword>
<dbReference type="InterPro" id="IPR020946">
    <property type="entry name" value="Flavin_mOase-like"/>
</dbReference>
<evidence type="ECO:0000256" key="1">
    <source>
        <dbReference type="ARBA" id="ARBA00001974"/>
    </source>
</evidence>
<dbReference type="PANTHER" id="PTHR43098:SF3">
    <property type="entry name" value="L-ORNITHINE N(5)-MONOOXYGENASE-RELATED"/>
    <property type="match status" value="1"/>
</dbReference>
<organism evidence="8 9">
    <name type="scientific">Zhengella mangrovi</name>
    <dbReference type="NCBI Taxonomy" id="1982044"/>
    <lineage>
        <taxon>Bacteria</taxon>
        <taxon>Pseudomonadati</taxon>
        <taxon>Pseudomonadota</taxon>
        <taxon>Alphaproteobacteria</taxon>
        <taxon>Hyphomicrobiales</taxon>
        <taxon>Notoacmeibacteraceae</taxon>
        <taxon>Zhengella</taxon>
    </lineage>
</organism>
<keyword evidence="9" id="KW-1185">Reference proteome</keyword>
<dbReference type="InterPro" id="IPR050775">
    <property type="entry name" value="FAD-binding_Monooxygenases"/>
</dbReference>
<dbReference type="SUPFAM" id="SSF51905">
    <property type="entry name" value="FAD/NAD(P)-binding domain"/>
    <property type="match status" value="2"/>
</dbReference>